<evidence type="ECO:0000313" key="3">
    <source>
        <dbReference type="Proteomes" id="UP001470230"/>
    </source>
</evidence>
<dbReference type="Proteomes" id="UP001470230">
    <property type="component" value="Unassembled WGS sequence"/>
</dbReference>
<organism evidence="2 3">
    <name type="scientific">Tritrichomonas musculus</name>
    <dbReference type="NCBI Taxonomy" id="1915356"/>
    <lineage>
        <taxon>Eukaryota</taxon>
        <taxon>Metamonada</taxon>
        <taxon>Parabasalia</taxon>
        <taxon>Tritrichomonadida</taxon>
        <taxon>Tritrichomonadidae</taxon>
        <taxon>Tritrichomonas</taxon>
    </lineage>
</organism>
<gene>
    <name evidence="2" type="ORF">M9Y10_038880</name>
</gene>
<reference evidence="2 3" key="1">
    <citation type="submission" date="2024-04" db="EMBL/GenBank/DDBJ databases">
        <title>Tritrichomonas musculus Genome.</title>
        <authorList>
            <person name="Alves-Ferreira E."/>
            <person name="Grigg M."/>
            <person name="Lorenzi H."/>
            <person name="Galac M."/>
        </authorList>
    </citation>
    <scope>NUCLEOTIDE SEQUENCE [LARGE SCALE GENOMIC DNA]</scope>
    <source>
        <strain evidence="2 3">EAF2021</strain>
    </source>
</reference>
<feature type="compositionally biased region" description="Basic residues" evidence="1">
    <location>
        <begin position="79"/>
        <end position="92"/>
    </location>
</feature>
<accession>A0ABR2KAE7</accession>
<feature type="compositionally biased region" description="Basic residues" evidence="1">
    <location>
        <begin position="126"/>
        <end position="135"/>
    </location>
</feature>
<feature type="compositionally biased region" description="Acidic residues" evidence="1">
    <location>
        <begin position="479"/>
        <end position="547"/>
    </location>
</feature>
<feature type="compositionally biased region" description="Acidic residues" evidence="1">
    <location>
        <begin position="429"/>
        <end position="472"/>
    </location>
</feature>
<proteinExistence type="predicted"/>
<sequence>MSTLFDDADGGPASLFAPVKPKSESKENSSSKKEDELPSLFSLTSKKTSKKTSSAKDKKESKNNSKEPSNETEKEGKKSSKKKKESKKSKKNKEKDNDQNEKEDNSSIEQPENETAEITQNQPQKQKPKPKAKKVVKKVVVRRKNTQDIAKRTLNHIQNEITEQFAEIFTTVEGLINSQKQPTSPQQLTPTASSNILPSYKSKFDVNKQRPLSNDEILIKLQEAISDSLDKDRVLQVKQVSIKKMESTLTLTEEEEKSQLRKKVADLMETIAAESANTADSQSEHEFRASEISRLRIELENVPKHYASIEGKLRTERDEEVKVARDEYEKVRYSCENRIRQAKDKVRFFNEQIILEGSKMANMATEKDLRRAVQDSKNQLKDVVKNVALTVKDFVDNKVSKDKKYSGTVVRKVAMIALKKAMNRILNPDAEEENEEVPEETNENENGGEEEEEEAENPEEENVNENEEDNNENDAAHNEEEEVEGEVANEEEGEGEVANEEEGEGEVANEEEGEGEAVNDEEEGEADENGEDEGEETNEDPGNDEDE</sequence>
<feature type="compositionally biased region" description="Basic and acidic residues" evidence="1">
    <location>
        <begin position="54"/>
        <end position="78"/>
    </location>
</feature>
<keyword evidence="3" id="KW-1185">Reference proteome</keyword>
<name>A0ABR2KAE7_9EUKA</name>
<feature type="compositionally biased region" description="Basic and acidic residues" evidence="1">
    <location>
        <begin position="93"/>
        <end position="105"/>
    </location>
</feature>
<evidence type="ECO:0000313" key="2">
    <source>
        <dbReference type="EMBL" id="KAK8887823.1"/>
    </source>
</evidence>
<feature type="region of interest" description="Disordered" evidence="1">
    <location>
        <begin position="426"/>
        <end position="547"/>
    </location>
</feature>
<comment type="caution">
    <text evidence="2">The sequence shown here is derived from an EMBL/GenBank/DDBJ whole genome shotgun (WGS) entry which is preliminary data.</text>
</comment>
<protein>
    <submittedName>
        <fullName evidence="2">Uncharacterized protein</fullName>
    </submittedName>
</protein>
<dbReference type="EMBL" id="JAPFFF010000006">
    <property type="protein sequence ID" value="KAK8887823.1"/>
    <property type="molecule type" value="Genomic_DNA"/>
</dbReference>
<feature type="region of interest" description="Disordered" evidence="1">
    <location>
        <begin position="1"/>
        <end position="135"/>
    </location>
</feature>
<feature type="compositionally biased region" description="Basic and acidic residues" evidence="1">
    <location>
        <begin position="21"/>
        <end position="36"/>
    </location>
</feature>
<evidence type="ECO:0000256" key="1">
    <source>
        <dbReference type="SAM" id="MobiDB-lite"/>
    </source>
</evidence>